<accession>A2A0E7</accession>
<feature type="compositionally biased region" description="Polar residues" evidence="1">
    <location>
        <begin position="264"/>
        <end position="275"/>
    </location>
</feature>
<organism evidence="2 3">
    <name type="scientific">Microscilla marina ATCC 23134</name>
    <dbReference type="NCBI Taxonomy" id="313606"/>
    <lineage>
        <taxon>Bacteria</taxon>
        <taxon>Pseudomonadati</taxon>
        <taxon>Bacteroidota</taxon>
        <taxon>Cytophagia</taxon>
        <taxon>Cytophagales</taxon>
        <taxon>Microscillaceae</taxon>
        <taxon>Microscilla</taxon>
    </lineage>
</organism>
<name>A2A0E7_MICM2</name>
<evidence type="ECO:0000313" key="3">
    <source>
        <dbReference type="Proteomes" id="UP000004095"/>
    </source>
</evidence>
<feature type="region of interest" description="Disordered" evidence="1">
    <location>
        <begin position="256"/>
        <end position="275"/>
    </location>
</feature>
<dbReference type="Proteomes" id="UP000004095">
    <property type="component" value="Unassembled WGS sequence"/>
</dbReference>
<dbReference type="Gene3D" id="2.180.10.10">
    <property type="entry name" value="RHS repeat-associated core"/>
    <property type="match status" value="1"/>
</dbReference>
<evidence type="ECO:0000313" key="2">
    <source>
        <dbReference type="EMBL" id="EAY23902.1"/>
    </source>
</evidence>
<dbReference type="eggNOG" id="COG3209">
    <property type="taxonomic scope" value="Bacteria"/>
</dbReference>
<dbReference type="AlphaFoldDB" id="A2A0E7"/>
<feature type="compositionally biased region" description="Polar residues" evidence="1">
    <location>
        <begin position="163"/>
        <end position="177"/>
    </location>
</feature>
<feature type="non-terminal residue" evidence="2">
    <location>
        <position position="275"/>
    </location>
</feature>
<keyword evidence="3" id="KW-1185">Reference proteome</keyword>
<gene>
    <name evidence="2" type="ORF">M23134_01278</name>
</gene>
<dbReference type="EMBL" id="AAWS01000099">
    <property type="protein sequence ID" value="EAY23902.1"/>
    <property type="molecule type" value="Genomic_DNA"/>
</dbReference>
<proteinExistence type="predicted"/>
<reference evidence="2 3" key="1">
    <citation type="submission" date="2007-01" db="EMBL/GenBank/DDBJ databases">
        <authorList>
            <person name="Haygood M."/>
            <person name="Podell S."/>
            <person name="Anderson C."/>
            <person name="Hopkinson B."/>
            <person name="Roe K."/>
            <person name="Barbeau K."/>
            <person name="Gaasterland T."/>
            <person name="Ferriera S."/>
            <person name="Johnson J."/>
            <person name="Kravitz S."/>
            <person name="Beeson K."/>
            <person name="Sutton G."/>
            <person name="Rogers Y.-H."/>
            <person name="Friedman R."/>
            <person name="Frazier M."/>
            <person name="Venter J.C."/>
        </authorList>
    </citation>
    <scope>NUCLEOTIDE SEQUENCE [LARGE SCALE GENOMIC DNA]</scope>
    <source>
        <strain evidence="2 3">ATCC 23134</strain>
    </source>
</reference>
<evidence type="ECO:0000256" key="1">
    <source>
        <dbReference type="SAM" id="MobiDB-lite"/>
    </source>
</evidence>
<sequence length="275" mass="30594">MSPNGVLQIYIANETEDEPVYFDDMVVEHTPQLIVQENHYYPFGMNLRGIEKVGKPEHRWKFQGQEEQKEFGLNWSSFKFRNADVALGRFFSVDPLSESFYYNSTYAFSENQVVAHFELEGLEKAQSKAGKKATSPSKNQSNVGVAVRIGVATRVLPVPVGTVSDTRSPGQAPNNNIFPWGARLDKGKKAASPASSPLSSIISKKKVKRTEYVTRASRDELTDDQKQEFDALEMIGVQNMSPSELSRFRDLENVVRPSGGGLAQRQSIGLSGEVN</sequence>
<feature type="region of interest" description="Disordered" evidence="1">
    <location>
        <begin position="161"/>
        <end position="181"/>
    </location>
</feature>
<comment type="caution">
    <text evidence="2">The sequence shown here is derived from an EMBL/GenBank/DDBJ whole genome shotgun (WGS) entry which is preliminary data.</text>
</comment>
<protein>
    <submittedName>
        <fullName evidence="2">Uncharacterized protein</fullName>
    </submittedName>
</protein>